<protein>
    <submittedName>
        <fullName evidence="1">Uncharacterized protein</fullName>
    </submittedName>
</protein>
<dbReference type="EMBL" id="JADBGQ010000004">
    <property type="protein sequence ID" value="KAG5400701.1"/>
    <property type="molecule type" value="Genomic_DNA"/>
</dbReference>
<accession>A0ABQ7MSQ2</accession>
<keyword evidence="2" id="KW-1185">Reference proteome</keyword>
<comment type="caution">
    <text evidence="1">The sequence shown here is derived from an EMBL/GenBank/DDBJ whole genome shotgun (WGS) entry which is preliminary data.</text>
</comment>
<sequence>MSNRLIRLVPYRTAADSSSSGSRQDRPARAAVLKMADQTRTAKHVGLCGSARGTWNYKRTYGS</sequence>
<gene>
    <name evidence="1" type="primary">A04g504280.1_BraROA</name>
    <name evidence="1" type="ORF">IGI04_015308</name>
</gene>
<name>A0ABQ7MSQ2_BRACM</name>
<proteinExistence type="predicted"/>
<evidence type="ECO:0000313" key="2">
    <source>
        <dbReference type="Proteomes" id="UP000823674"/>
    </source>
</evidence>
<reference evidence="1 2" key="1">
    <citation type="submission" date="2021-03" db="EMBL/GenBank/DDBJ databases">
        <authorList>
            <person name="King G.J."/>
            <person name="Bancroft I."/>
            <person name="Baten A."/>
            <person name="Bloomfield J."/>
            <person name="Borpatragohain P."/>
            <person name="He Z."/>
            <person name="Irish N."/>
            <person name="Irwin J."/>
            <person name="Liu K."/>
            <person name="Mauleon R.P."/>
            <person name="Moore J."/>
            <person name="Morris R."/>
            <person name="Ostergaard L."/>
            <person name="Wang B."/>
            <person name="Wells R."/>
        </authorList>
    </citation>
    <scope>NUCLEOTIDE SEQUENCE [LARGE SCALE GENOMIC DNA]</scope>
    <source>
        <strain evidence="1">R-o-18</strain>
        <tissue evidence="1">Leaf</tissue>
    </source>
</reference>
<organism evidence="1 2">
    <name type="scientific">Brassica rapa subsp. trilocularis</name>
    <dbReference type="NCBI Taxonomy" id="1813537"/>
    <lineage>
        <taxon>Eukaryota</taxon>
        <taxon>Viridiplantae</taxon>
        <taxon>Streptophyta</taxon>
        <taxon>Embryophyta</taxon>
        <taxon>Tracheophyta</taxon>
        <taxon>Spermatophyta</taxon>
        <taxon>Magnoliopsida</taxon>
        <taxon>eudicotyledons</taxon>
        <taxon>Gunneridae</taxon>
        <taxon>Pentapetalae</taxon>
        <taxon>rosids</taxon>
        <taxon>malvids</taxon>
        <taxon>Brassicales</taxon>
        <taxon>Brassicaceae</taxon>
        <taxon>Brassiceae</taxon>
        <taxon>Brassica</taxon>
    </lineage>
</organism>
<dbReference type="Proteomes" id="UP000823674">
    <property type="component" value="Chromosome A04"/>
</dbReference>
<evidence type="ECO:0000313" key="1">
    <source>
        <dbReference type="EMBL" id="KAG5400701.1"/>
    </source>
</evidence>